<dbReference type="InterPro" id="IPR001589">
    <property type="entry name" value="Actinin_actin-bd_CS"/>
</dbReference>
<dbReference type="InterPro" id="IPR018247">
    <property type="entry name" value="EF_Hand_1_Ca_BS"/>
</dbReference>
<keyword evidence="3" id="KW-0106">Calcium</keyword>
<dbReference type="PANTHER" id="PTHR19961">
    <property type="entry name" value="FIMBRIN/PLASTIN"/>
    <property type="match status" value="1"/>
</dbReference>
<dbReference type="Proteomes" id="UP000887568">
    <property type="component" value="Unplaced"/>
</dbReference>
<dbReference type="CDD" id="cd21301">
    <property type="entry name" value="CH_PLS_rpt4"/>
    <property type="match status" value="1"/>
</dbReference>
<name>A0A913ZQK7_PATMI</name>
<dbReference type="InterPro" id="IPR011992">
    <property type="entry name" value="EF-hand-dom_pair"/>
</dbReference>
<dbReference type="OrthoDB" id="431378at2759"/>
<feature type="domain" description="Calponin-homology (CH)" evidence="6">
    <location>
        <begin position="387"/>
        <end position="499"/>
    </location>
</feature>
<dbReference type="GO" id="GO:0051639">
    <property type="term" value="P:actin filament network formation"/>
    <property type="evidence" value="ECO:0007669"/>
    <property type="project" value="TreeGrafter"/>
</dbReference>
<dbReference type="GO" id="GO:0051015">
    <property type="term" value="F:actin filament binding"/>
    <property type="evidence" value="ECO:0007669"/>
    <property type="project" value="InterPro"/>
</dbReference>
<evidence type="ECO:0000313" key="8">
    <source>
        <dbReference type="EnsemblMetazoa" id="XP_038053356.1"/>
    </source>
</evidence>
<dbReference type="RefSeq" id="XP_038053356.1">
    <property type="nucleotide sequence ID" value="XM_038197428.1"/>
</dbReference>
<dbReference type="OMA" id="WQLMRKN"/>
<dbReference type="AlphaFoldDB" id="A0A913ZQK7"/>
<dbReference type="PROSITE" id="PS00018">
    <property type="entry name" value="EF_HAND_1"/>
    <property type="match status" value="2"/>
</dbReference>
<dbReference type="Gene3D" id="1.10.238.10">
    <property type="entry name" value="EF-hand"/>
    <property type="match status" value="1"/>
</dbReference>
<dbReference type="Pfam" id="PF00307">
    <property type="entry name" value="CH"/>
    <property type="match status" value="4"/>
</dbReference>
<dbReference type="InterPro" id="IPR002048">
    <property type="entry name" value="EF_hand_dom"/>
</dbReference>
<keyword evidence="2" id="KW-0677">Repeat</keyword>
<dbReference type="InterPro" id="IPR036872">
    <property type="entry name" value="CH_dom_sf"/>
</dbReference>
<feature type="domain" description="EF-hand" evidence="7">
    <location>
        <begin position="51"/>
        <end position="86"/>
    </location>
</feature>
<dbReference type="GO" id="GO:0005884">
    <property type="term" value="C:actin filament"/>
    <property type="evidence" value="ECO:0007669"/>
    <property type="project" value="TreeGrafter"/>
</dbReference>
<evidence type="ECO:0000259" key="6">
    <source>
        <dbReference type="PROSITE" id="PS50021"/>
    </source>
</evidence>
<dbReference type="CDD" id="cd21298">
    <property type="entry name" value="CH_PLS_rpt3"/>
    <property type="match status" value="1"/>
</dbReference>
<keyword evidence="9" id="KW-1185">Reference proteome</keyword>
<keyword evidence="1" id="KW-0479">Metal-binding</keyword>
<dbReference type="PANTHER" id="PTHR19961:SF18">
    <property type="entry name" value="FI19014P1"/>
    <property type="match status" value="1"/>
</dbReference>
<dbReference type="PROSITE" id="PS50222">
    <property type="entry name" value="EF_HAND_2"/>
    <property type="match status" value="2"/>
</dbReference>
<dbReference type="SUPFAM" id="SSF47576">
    <property type="entry name" value="Calponin-homology domain, CH-domain"/>
    <property type="match status" value="1"/>
</dbReference>
<dbReference type="FunFam" id="1.10.418.10:FF:000042">
    <property type="entry name" value="Fimbrin, putative"/>
    <property type="match status" value="1"/>
</dbReference>
<dbReference type="GO" id="GO:0005509">
    <property type="term" value="F:calcium ion binding"/>
    <property type="evidence" value="ECO:0007669"/>
    <property type="project" value="InterPro"/>
</dbReference>
<dbReference type="GO" id="GO:0071944">
    <property type="term" value="C:cell periphery"/>
    <property type="evidence" value="ECO:0007669"/>
    <property type="project" value="UniProtKB-ARBA"/>
</dbReference>
<evidence type="ECO:0000259" key="7">
    <source>
        <dbReference type="PROSITE" id="PS50222"/>
    </source>
</evidence>
<dbReference type="CDD" id="cd00051">
    <property type="entry name" value="EFh"/>
    <property type="match status" value="1"/>
</dbReference>
<reference evidence="8" key="1">
    <citation type="submission" date="2022-11" db="UniProtKB">
        <authorList>
            <consortium name="EnsemblMetazoa"/>
        </authorList>
    </citation>
    <scope>IDENTIFICATION</scope>
</reference>
<accession>A0A913ZQK7</accession>
<dbReference type="PROSITE" id="PS00019">
    <property type="entry name" value="ACTININ_1"/>
    <property type="match status" value="1"/>
</dbReference>
<feature type="domain" description="EF-hand" evidence="7">
    <location>
        <begin position="15"/>
        <end position="50"/>
    </location>
</feature>
<evidence type="ECO:0000256" key="4">
    <source>
        <dbReference type="ARBA" id="ARBA00023203"/>
    </source>
</evidence>
<keyword evidence="4" id="KW-0009">Actin-binding</keyword>
<evidence type="ECO:0000256" key="3">
    <source>
        <dbReference type="ARBA" id="ARBA00022837"/>
    </source>
</evidence>
<dbReference type="SUPFAM" id="SSF47473">
    <property type="entry name" value="EF-hand"/>
    <property type="match status" value="1"/>
</dbReference>
<dbReference type="InterPro" id="IPR039959">
    <property type="entry name" value="Fimbrin/Plastin"/>
</dbReference>
<dbReference type="FunFam" id="1.10.418.10:FF:000027">
    <property type="entry name" value="Probable fimbrin"/>
    <property type="match status" value="1"/>
</dbReference>
<organism evidence="8 9">
    <name type="scientific">Patiria miniata</name>
    <name type="common">Bat star</name>
    <name type="synonym">Asterina miniata</name>
    <dbReference type="NCBI Taxonomy" id="46514"/>
    <lineage>
        <taxon>Eukaryota</taxon>
        <taxon>Metazoa</taxon>
        <taxon>Echinodermata</taxon>
        <taxon>Eleutherozoa</taxon>
        <taxon>Asterozoa</taxon>
        <taxon>Asteroidea</taxon>
        <taxon>Valvatacea</taxon>
        <taxon>Valvatida</taxon>
        <taxon>Asterinidae</taxon>
        <taxon>Patiria</taxon>
    </lineage>
</organism>
<protein>
    <recommendedName>
        <fullName evidence="5">Fimbrin</fullName>
    </recommendedName>
</protein>
<evidence type="ECO:0000256" key="2">
    <source>
        <dbReference type="ARBA" id="ARBA00022737"/>
    </source>
</evidence>
<dbReference type="FunFam" id="1.10.418.10:FF:000016">
    <property type="entry name" value="Probable fimbrin"/>
    <property type="match status" value="1"/>
</dbReference>
<feature type="domain" description="Calponin-homology (CH)" evidence="6">
    <location>
        <begin position="512"/>
        <end position="621"/>
    </location>
</feature>
<evidence type="ECO:0000256" key="1">
    <source>
        <dbReference type="ARBA" id="ARBA00022723"/>
    </source>
</evidence>
<dbReference type="GO" id="GO:0005737">
    <property type="term" value="C:cytoplasm"/>
    <property type="evidence" value="ECO:0007669"/>
    <property type="project" value="TreeGrafter"/>
</dbReference>
<evidence type="ECO:0000256" key="5">
    <source>
        <dbReference type="ARBA" id="ARBA00073963"/>
    </source>
</evidence>
<evidence type="ECO:0000313" key="9">
    <source>
        <dbReference type="Proteomes" id="UP000887568"/>
    </source>
</evidence>
<dbReference type="FunFam" id="1.10.238.10:FF:000263">
    <property type="entry name" value="plastin-1 isoform X2"/>
    <property type="match status" value="1"/>
</dbReference>
<dbReference type="PROSITE" id="PS50021">
    <property type="entry name" value="CH"/>
    <property type="match status" value="4"/>
</dbReference>
<dbReference type="SMART" id="SM00033">
    <property type="entry name" value="CH"/>
    <property type="match status" value="4"/>
</dbReference>
<dbReference type="PROSITE" id="PS00020">
    <property type="entry name" value="ACTININ_2"/>
    <property type="match status" value="1"/>
</dbReference>
<dbReference type="CDD" id="cd21292">
    <property type="entry name" value="CH_PLS_rpt1"/>
    <property type="match status" value="1"/>
</dbReference>
<dbReference type="GeneID" id="119725837"/>
<dbReference type="InterPro" id="IPR001715">
    <property type="entry name" value="CH_dom"/>
</dbReference>
<dbReference type="GO" id="GO:0051017">
    <property type="term" value="P:actin filament bundle assembly"/>
    <property type="evidence" value="ECO:0007669"/>
    <property type="project" value="InterPro"/>
</dbReference>
<dbReference type="GO" id="GO:0032432">
    <property type="term" value="C:actin filament bundle"/>
    <property type="evidence" value="ECO:0007669"/>
    <property type="project" value="TreeGrafter"/>
</dbReference>
<dbReference type="EnsemblMetazoa" id="XM_038197428.1">
    <property type="protein sequence ID" value="XP_038053356.1"/>
    <property type="gene ID" value="LOC119725837"/>
</dbReference>
<feature type="domain" description="Calponin-homology (CH)" evidence="6">
    <location>
        <begin position="122"/>
        <end position="240"/>
    </location>
</feature>
<dbReference type="Pfam" id="PF13499">
    <property type="entry name" value="EF-hand_7"/>
    <property type="match status" value="1"/>
</dbReference>
<dbReference type="Gene3D" id="1.10.418.10">
    <property type="entry name" value="Calponin-like domain"/>
    <property type="match status" value="4"/>
</dbReference>
<dbReference type="FunFam" id="1.10.418.10:FF:000010">
    <property type="entry name" value="Plastin-3 isoform 1"/>
    <property type="match status" value="1"/>
</dbReference>
<proteinExistence type="predicted"/>
<feature type="domain" description="Calponin-homology (CH)" evidence="6">
    <location>
        <begin position="268"/>
        <end position="372"/>
    </location>
</feature>
<dbReference type="SMART" id="SM00054">
    <property type="entry name" value="EFh"/>
    <property type="match status" value="2"/>
</dbReference>
<sequence>MDPEQVAAEKGLPVETVREIMGNFSDFDVDGNGYVTSKELGDVFRAVGIDLPGHEIRELIKKVDKDNDKRLDLAEFFSLYCDIKNKDVAKTFRKAISKKEGISALAGTSDTSAEGTTHSVAEAEKVAFANFINNKLKQEEECKAYLPINENNDDIFKKINDGILLCKMINHSVADTVDERAINRGKKLNNVYTKRENLTLALNSARSIGCNIVNIGAGDLLHGTPHLVLGLLWQIIRVGLFAKIDLQQVPGLMRLLREGEDINTLLSLSPEELLIRWVNYHMEQAGNPRRINNFGEDIKDSEVYVTLLRQIAPRELQLDHVNLNAAPLVKAEAMLENADKMKCRQFVSAQDVVNGNQKLNMAFVANLFNTYPALEPPDEDFEEIEETREEKTFRNWMNSLGVSPHVNRLFTDLCNGLVLLQLIEIVKGDPSFVDPKRVNKMDKLAKPGGNMKKVENCNYAVELCKGMKFSLVGIGGNDIYDGNDKLTLAIVWQLMRAYTLRLLSKIGTQDGKISDKIVVDAVNTKLESAGKASRITSFQDPCIADSRVVLELVDAIRDKSVNWGNYNESASSDDEMLGNAKYALSMARKIGAAVYALPEDIVEVKPKMVMTVFACLIAVARAEEDK</sequence>